<sequence>MCLYLQPPYRLAPDDPRPASVILRPSEHPHTKHLRKSDPVARFQQFRQSWSMQKVPGEKNHKQLRWNIREQMLSQDQVIEKKAPKSYIPNSYVVPTEKKRKNLRWQIRMDMAQGQMPPHGYYHEY</sequence>
<dbReference type="PANTHER" id="PTHR34174:SF1">
    <property type="entry name" value="CENTRIOLAR AND CILIOGENESIS-ASSOCIATED PROTEIN HYLS1"/>
    <property type="match status" value="1"/>
</dbReference>
<evidence type="ECO:0000256" key="3">
    <source>
        <dbReference type="ARBA" id="ARBA00010091"/>
    </source>
</evidence>
<name>A0AA88XXL3_PINIB</name>
<keyword evidence="5" id="KW-0970">Cilium biogenesis/degradation</keyword>
<comment type="caution">
    <text evidence="9">The sequence shown here is derived from an EMBL/GenBank/DDBJ whole genome shotgun (WGS) entry which is preliminary data.</text>
</comment>
<comment type="similarity">
    <text evidence="3">Belongs to the HYLS1 family.</text>
</comment>
<proteinExistence type="inferred from homology"/>
<protein>
    <recommendedName>
        <fullName evidence="8">Centriolar and ciliogenesis-associated protein HYLS1 C-terminal domain-containing protein</fullName>
    </recommendedName>
</protein>
<dbReference type="GO" id="GO:0097730">
    <property type="term" value="C:non-motile cilium"/>
    <property type="evidence" value="ECO:0007669"/>
    <property type="project" value="TreeGrafter"/>
</dbReference>
<evidence type="ECO:0000313" key="10">
    <source>
        <dbReference type="Proteomes" id="UP001186944"/>
    </source>
</evidence>
<evidence type="ECO:0000256" key="1">
    <source>
        <dbReference type="ARBA" id="ARBA00004114"/>
    </source>
</evidence>
<dbReference type="Proteomes" id="UP001186944">
    <property type="component" value="Unassembled WGS sequence"/>
</dbReference>
<evidence type="ECO:0000256" key="5">
    <source>
        <dbReference type="ARBA" id="ARBA00022794"/>
    </source>
</evidence>
<evidence type="ECO:0000256" key="4">
    <source>
        <dbReference type="ARBA" id="ARBA00022490"/>
    </source>
</evidence>
<dbReference type="PANTHER" id="PTHR34174">
    <property type="entry name" value="HYDROLETHALUS SYNDROME PROTEIN 1"/>
    <property type="match status" value="1"/>
</dbReference>
<evidence type="ECO:0000256" key="7">
    <source>
        <dbReference type="ARBA" id="ARBA00023273"/>
    </source>
</evidence>
<evidence type="ECO:0000259" key="8">
    <source>
        <dbReference type="Pfam" id="PF15311"/>
    </source>
</evidence>
<dbReference type="Pfam" id="PF15311">
    <property type="entry name" value="HYLS1_C"/>
    <property type="match status" value="1"/>
</dbReference>
<evidence type="ECO:0000256" key="2">
    <source>
        <dbReference type="ARBA" id="ARBA00004138"/>
    </source>
</evidence>
<dbReference type="InterPro" id="IPR052319">
    <property type="entry name" value="Centriolar_ciliogenesis_assoc"/>
</dbReference>
<evidence type="ECO:0000256" key="6">
    <source>
        <dbReference type="ARBA" id="ARBA00023212"/>
    </source>
</evidence>
<feature type="domain" description="Centriolar and ciliogenesis-associated protein HYLS1 C-terminal" evidence="8">
    <location>
        <begin position="25"/>
        <end position="112"/>
    </location>
</feature>
<keyword evidence="10" id="KW-1185">Reference proteome</keyword>
<dbReference type="GO" id="GO:0060271">
    <property type="term" value="P:cilium assembly"/>
    <property type="evidence" value="ECO:0007669"/>
    <property type="project" value="TreeGrafter"/>
</dbReference>
<dbReference type="EMBL" id="VSWD01000009">
    <property type="protein sequence ID" value="KAK3093782.1"/>
    <property type="molecule type" value="Genomic_DNA"/>
</dbReference>
<keyword evidence="7" id="KW-0966">Cell projection</keyword>
<comment type="subcellular location">
    <subcellularLocation>
        <location evidence="2">Cell projection</location>
        <location evidence="2">Cilium</location>
    </subcellularLocation>
    <subcellularLocation>
        <location evidence="1">Cytoplasm</location>
        <location evidence="1">Cytoskeleton</location>
        <location evidence="1">Microtubule organizing center</location>
        <location evidence="1">Centrosome</location>
        <location evidence="1">Centriole</location>
    </subcellularLocation>
</comment>
<reference evidence="9" key="1">
    <citation type="submission" date="2019-08" db="EMBL/GenBank/DDBJ databases">
        <title>The improved chromosome-level genome for the pearl oyster Pinctada fucata martensii using PacBio sequencing and Hi-C.</title>
        <authorList>
            <person name="Zheng Z."/>
        </authorList>
    </citation>
    <scope>NUCLEOTIDE SEQUENCE</scope>
    <source>
        <strain evidence="9">ZZ-2019</strain>
        <tissue evidence="9">Adductor muscle</tissue>
    </source>
</reference>
<dbReference type="AlphaFoldDB" id="A0AA88XXL3"/>
<organism evidence="9 10">
    <name type="scientific">Pinctada imbricata</name>
    <name type="common">Atlantic pearl-oyster</name>
    <name type="synonym">Pinctada martensii</name>
    <dbReference type="NCBI Taxonomy" id="66713"/>
    <lineage>
        <taxon>Eukaryota</taxon>
        <taxon>Metazoa</taxon>
        <taxon>Spiralia</taxon>
        <taxon>Lophotrochozoa</taxon>
        <taxon>Mollusca</taxon>
        <taxon>Bivalvia</taxon>
        <taxon>Autobranchia</taxon>
        <taxon>Pteriomorphia</taxon>
        <taxon>Pterioida</taxon>
        <taxon>Pterioidea</taxon>
        <taxon>Pteriidae</taxon>
        <taxon>Pinctada</taxon>
    </lineage>
</organism>
<dbReference type="GO" id="GO:0005814">
    <property type="term" value="C:centriole"/>
    <property type="evidence" value="ECO:0007669"/>
    <property type="project" value="UniProtKB-SubCell"/>
</dbReference>
<dbReference type="InterPro" id="IPR027918">
    <property type="entry name" value="HYLS1_C_dom"/>
</dbReference>
<accession>A0AA88XXL3</accession>
<gene>
    <name evidence="9" type="ORF">FSP39_020139</name>
</gene>
<keyword evidence="6" id="KW-0206">Cytoskeleton</keyword>
<evidence type="ECO:0000313" key="9">
    <source>
        <dbReference type="EMBL" id="KAK3093782.1"/>
    </source>
</evidence>
<keyword evidence="4" id="KW-0963">Cytoplasm</keyword>